<dbReference type="PANTHER" id="PTHR31286:SF167">
    <property type="entry name" value="OS09G0268800 PROTEIN"/>
    <property type="match status" value="1"/>
</dbReference>
<dbReference type="Pfam" id="PF14392">
    <property type="entry name" value="zf-CCHC_4"/>
    <property type="match status" value="1"/>
</dbReference>
<dbReference type="InterPro" id="IPR040256">
    <property type="entry name" value="At4g02000-like"/>
</dbReference>
<dbReference type="EMBL" id="JASCZI010241945">
    <property type="protein sequence ID" value="MED6208567.1"/>
    <property type="molecule type" value="Genomic_DNA"/>
</dbReference>
<evidence type="ECO:0000313" key="2">
    <source>
        <dbReference type="EMBL" id="MED6208567.1"/>
    </source>
</evidence>
<protein>
    <recommendedName>
        <fullName evidence="1">Zinc knuckle CX2CX4HX4C domain-containing protein</fullName>
    </recommendedName>
</protein>
<keyword evidence="3" id="KW-1185">Reference proteome</keyword>
<organism evidence="2 3">
    <name type="scientific">Stylosanthes scabra</name>
    <dbReference type="NCBI Taxonomy" id="79078"/>
    <lineage>
        <taxon>Eukaryota</taxon>
        <taxon>Viridiplantae</taxon>
        <taxon>Streptophyta</taxon>
        <taxon>Embryophyta</taxon>
        <taxon>Tracheophyta</taxon>
        <taxon>Spermatophyta</taxon>
        <taxon>Magnoliopsida</taxon>
        <taxon>eudicotyledons</taxon>
        <taxon>Gunneridae</taxon>
        <taxon>Pentapetalae</taxon>
        <taxon>rosids</taxon>
        <taxon>fabids</taxon>
        <taxon>Fabales</taxon>
        <taxon>Fabaceae</taxon>
        <taxon>Papilionoideae</taxon>
        <taxon>50 kb inversion clade</taxon>
        <taxon>dalbergioids sensu lato</taxon>
        <taxon>Dalbergieae</taxon>
        <taxon>Pterocarpus clade</taxon>
        <taxon>Stylosanthes</taxon>
    </lineage>
</organism>
<feature type="domain" description="Zinc knuckle CX2CX4HX4C" evidence="1">
    <location>
        <begin position="128"/>
        <end position="156"/>
    </location>
</feature>
<dbReference type="InterPro" id="IPR025836">
    <property type="entry name" value="Zn_knuckle_CX2CX4HX4C"/>
</dbReference>
<accession>A0ABU6YF85</accession>
<proteinExistence type="predicted"/>
<reference evidence="2 3" key="1">
    <citation type="journal article" date="2023" name="Plants (Basel)">
        <title>Bridging the Gap: Combining Genomics and Transcriptomics Approaches to Understand Stylosanthes scabra, an Orphan Legume from the Brazilian Caatinga.</title>
        <authorList>
            <person name="Ferreira-Neto J.R.C."/>
            <person name="da Silva M.D."/>
            <person name="Binneck E."/>
            <person name="de Melo N.F."/>
            <person name="da Silva R.H."/>
            <person name="de Melo A.L.T.M."/>
            <person name="Pandolfi V."/>
            <person name="Bustamante F.O."/>
            <person name="Brasileiro-Vidal A.C."/>
            <person name="Benko-Iseppon A.M."/>
        </authorList>
    </citation>
    <scope>NUCLEOTIDE SEQUENCE [LARGE SCALE GENOMIC DNA]</scope>
    <source>
        <tissue evidence="2">Leaves</tissue>
    </source>
</reference>
<evidence type="ECO:0000259" key="1">
    <source>
        <dbReference type="Pfam" id="PF14392"/>
    </source>
</evidence>
<name>A0ABU6YF85_9FABA</name>
<sequence>MSEREGWPLDRSEDSDDGGEDVILVEDDISKSFRVCAKSLIGRIFADRIFSIGTMESAMGAIWSKPGGFRVADLEIGRKLARRIGEVMEVDLFEVKGKESRILKVKIDLNGLKRVKDSLKLSGPNLGQMEIGLRYERLGIICLYCAGLGHISRNCQTLLEDCQQNRVRQEALGE</sequence>
<dbReference type="Proteomes" id="UP001341840">
    <property type="component" value="Unassembled WGS sequence"/>
</dbReference>
<comment type="caution">
    <text evidence="2">The sequence shown here is derived from an EMBL/GenBank/DDBJ whole genome shotgun (WGS) entry which is preliminary data.</text>
</comment>
<evidence type="ECO:0000313" key="3">
    <source>
        <dbReference type="Proteomes" id="UP001341840"/>
    </source>
</evidence>
<gene>
    <name evidence="2" type="ORF">PIB30_046443</name>
</gene>
<dbReference type="PANTHER" id="PTHR31286">
    <property type="entry name" value="GLYCINE-RICH CELL WALL STRUCTURAL PROTEIN 1.8-LIKE"/>
    <property type="match status" value="1"/>
</dbReference>